<organism evidence="1 2">
    <name type="scientific">Cirrhinus molitorella</name>
    <name type="common">mud carp</name>
    <dbReference type="NCBI Taxonomy" id="172907"/>
    <lineage>
        <taxon>Eukaryota</taxon>
        <taxon>Metazoa</taxon>
        <taxon>Chordata</taxon>
        <taxon>Craniata</taxon>
        <taxon>Vertebrata</taxon>
        <taxon>Euteleostomi</taxon>
        <taxon>Actinopterygii</taxon>
        <taxon>Neopterygii</taxon>
        <taxon>Teleostei</taxon>
        <taxon>Ostariophysi</taxon>
        <taxon>Cypriniformes</taxon>
        <taxon>Cyprinidae</taxon>
        <taxon>Labeoninae</taxon>
        <taxon>Labeonini</taxon>
        <taxon>Cirrhinus</taxon>
    </lineage>
</organism>
<keyword evidence="2" id="KW-1185">Reference proteome</keyword>
<reference evidence="1 2" key="1">
    <citation type="submission" date="2023-09" db="EMBL/GenBank/DDBJ databases">
        <authorList>
            <person name="Wang M."/>
        </authorList>
    </citation>
    <scope>NUCLEOTIDE SEQUENCE [LARGE SCALE GENOMIC DNA]</scope>
    <source>
        <strain evidence="1">GT-2023</strain>
        <tissue evidence="1">Liver</tissue>
    </source>
</reference>
<sequence length="80" mass="9178">MDIQFVLDSYSCIMYMLSYISKLEHEMSDFLKNVIKGGRDEAHNAGLLQTQASERSGVCGKDMQLTSEEAWCSYRRMTMP</sequence>
<evidence type="ECO:0000313" key="2">
    <source>
        <dbReference type="Proteomes" id="UP001558613"/>
    </source>
</evidence>
<dbReference type="InterPro" id="IPR051055">
    <property type="entry name" value="PIF1_helicase"/>
</dbReference>
<comment type="caution">
    <text evidence="1">The sequence shown here is derived from an EMBL/GenBank/DDBJ whole genome shotgun (WGS) entry which is preliminary data.</text>
</comment>
<proteinExistence type="predicted"/>
<evidence type="ECO:0000313" key="1">
    <source>
        <dbReference type="EMBL" id="KAL1268867.1"/>
    </source>
</evidence>
<dbReference type="EMBL" id="JAYMGO010000009">
    <property type="protein sequence ID" value="KAL1268867.1"/>
    <property type="molecule type" value="Genomic_DNA"/>
</dbReference>
<gene>
    <name evidence="1" type="ORF">QQF64_034230</name>
</gene>
<dbReference type="PANTHER" id="PTHR47642">
    <property type="entry name" value="ATP-DEPENDENT DNA HELICASE"/>
    <property type="match status" value="1"/>
</dbReference>
<protein>
    <submittedName>
        <fullName evidence="1">Uncharacterized protein</fullName>
    </submittedName>
</protein>
<dbReference type="PANTHER" id="PTHR47642:SF5">
    <property type="entry name" value="ATP-DEPENDENT DNA HELICASE"/>
    <property type="match status" value="1"/>
</dbReference>
<dbReference type="Proteomes" id="UP001558613">
    <property type="component" value="Unassembled WGS sequence"/>
</dbReference>
<name>A0ABR3MW69_9TELE</name>
<accession>A0ABR3MW69</accession>